<sequence>MRLLLDPKNEELADILNTLLTDNIDITAREVARRHSTLKNPSAFTRNEARSALIAAAQAQQQGVRKIVAGGGGAGSLQDQAAGYRQDIKRLEAQLTHMVAAHAGLIRAVQMAGGGPALERFWRDYKAVGDAVHSLSAANAERPVTHLPLRVVKMSDGTAD</sequence>
<gene>
    <name evidence="1" type="ORF">C6P64_17740</name>
</gene>
<evidence type="ECO:0000313" key="1">
    <source>
        <dbReference type="EMBL" id="PRD63812.1"/>
    </source>
</evidence>
<comment type="caution">
    <text evidence="1">The sequence shown here is derived from an EMBL/GenBank/DDBJ whole genome shotgun (WGS) entry which is preliminary data.</text>
</comment>
<proteinExistence type="predicted"/>
<evidence type="ECO:0000313" key="2">
    <source>
        <dbReference type="Proteomes" id="UP000238589"/>
    </source>
</evidence>
<dbReference type="AlphaFoldDB" id="A0A2S9K047"/>
<organism evidence="1 2">
    <name type="scientific">Malikia granosa</name>
    <dbReference type="NCBI Taxonomy" id="263067"/>
    <lineage>
        <taxon>Bacteria</taxon>
        <taxon>Pseudomonadati</taxon>
        <taxon>Pseudomonadota</taxon>
        <taxon>Betaproteobacteria</taxon>
        <taxon>Burkholderiales</taxon>
        <taxon>Comamonadaceae</taxon>
        <taxon>Malikia</taxon>
    </lineage>
</organism>
<dbReference type="Proteomes" id="UP000238589">
    <property type="component" value="Unassembled WGS sequence"/>
</dbReference>
<name>A0A2S9K047_9BURK</name>
<accession>A0A2S9K047</accession>
<keyword evidence="2" id="KW-1185">Reference proteome</keyword>
<dbReference type="OrthoDB" id="9134892at2"/>
<dbReference type="EMBL" id="PVLQ01000156">
    <property type="protein sequence ID" value="PRD63812.1"/>
    <property type="molecule type" value="Genomic_DNA"/>
</dbReference>
<reference evidence="1 2" key="1">
    <citation type="submission" date="2018-03" db="EMBL/GenBank/DDBJ databases">
        <title>Comparative genomics illustrates the genes involved in a hyperalkaliphilic mechanisms of Serpentinomonas isolated from highly-alkaline calcium-rich serpentinized springs.</title>
        <authorList>
            <person name="Suzuki S."/>
            <person name="Ishii S."/>
            <person name="Walworth N."/>
            <person name="Bird L."/>
            <person name="Kuenen J.G."/>
            <person name="Nealson K.H."/>
        </authorList>
    </citation>
    <scope>NUCLEOTIDE SEQUENCE [LARGE SCALE GENOMIC DNA]</scope>
    <source>
        <strain evidence="1 2">P1</strain>
    </source>
</reference>
<protein>
    <submittedName>
        <fullName evidence="1">Uncharacterized protein</fullName>
    </submittedName>
</protein>
<dbReference type="RefSeq" id="WP_094478839.1">
    <property type="nucleotide sequence ID" value="NZ_PVLQ01000156.1"/>
</dbReference>